<dbReference type="EMBL" id="HBIW01023972">
    <property type="protein sequence ID" value="CAE0705235.1"/>
    <property type="molecule type" value="Transcribed_RNA"/>
</dbReference>
<protein>
    <recommendedName>
        <fullName evidence="3">DsrE/DsrF-like family protein</fullName>
    </recommendedName>
</protein>
<evidence type="ECO:0000256" key="1">
    <source>
        <dbReference type="SAM" id="MobiDB-lite"/>
    </source>
</evidence>
<dbReference type="SUPFAM" id="SSF75169">
    <property type="entry name" value="DsrEFH-like"/>
    <property type="match status" value="1"/>
</dbReference>
<organism evidence="2">
    <name type="scientific">Pelagomonas calceolata</name>
    <dbReference type="NCBI Taxonomy" id="35677"/>
    <lineage>
        <taxon>Eukaryota</taxon>
        <taxon>Sar</taxon>
        <taxon>Stramenopiles</taxon>
        <taxon>Ochrophyta</taxon>
        <taxon>Pelagophyceae</taxon>
        <taxon>Pelagomonadales</taxon>
        <taxon>Pelagomonadaceae</taxon>
        <taxon>Pelagomonas</taxon>
    </lineage>
</organism>
<dbReference type="Gene3D" id="3.40.1260.10">
    <property type="entry name" value="DsrEFH-like"/>
    <property type="match status" value="1"/>
</dbReference>
<proteinExistence type="predicted"/>
<dbReference type="AlphaFoldDB" id="A0A7S4A745"/>
<feature type="region of interest" description="Disordered" evidence="1">
    <location>
        <begin position="1"/>
        <end position="29"/>
    </location>
</feature>
<dbReference type="InterPro" id="IPR027396">
    <property type="entry name" value="DsrEFH-like"/>
</dbReference>
<gene>
    <name evidence="2" type="ORF">PCAL00307_LOCUS20683</name>
</gene>
<accession>A0A7S4A745</accession>
<evidence type="ECO:0008006" key="3">
    <source>
        <dbReference type="Google" id="ProtNLM"/>
    </source>
</evidence>
<dbReference type="Pfam" id="PF02635">
    <property type="entry name" value="DsrE"/>
    <property type="match status" value="1"/>
</dbReference>
<name>A0A7S4A745_9STRA</name>
<reference evidence="2" key="1">
    <citation type="submission" date="2021-01" db="EMBL/GenBank/DDBJ databases">
        <authorList>
            <person name="Corre E."/>
            <person name="Pelletier E."/>
            <person name="Niang G."/>
            <person name="Scheremetjew M."/>
            <person name="Finn R."/>
            <person name="Kale V."/>
            <person name="Holt S."/>
            <person name="Cochrane G."/>
            <person name="Meng A."/>
            <person name="Brown T."/>
            <person name="Cohen L."/>
        </authorList>
    </citation>
    <scope>NUCLEOTIDE SEQUENCE</scope>
    <source>
        <strain evidence="2">CCMP1756</strain>
    </source>
</reference>
<evidence type="ECO:0000313" key="2">
    <source>
        <dbReference type="EMBL" id="CAE0705235.1"/>
    </source>
</evidence>
<feature type="compositionally biased region" description="Low complexity" evidence="1">
    <location>
        <begin position="16"/>
        <end position="28"/>
    </location>
</feature>
<sequence length="157" mass="15654">MAESTKELTADGAKVTTTAEGSSATAAPPAEPKKLLVALTTGPTTDASKCALAFLVASKAAAAGHSVSMFLASDGVQCLTDDVIGSLEGVGTGKLSETYPACVAAGVTFYVSGMSCKARGITPESLATKNAGGGPVTFEMPPKLLELTFAADSTLSF</sequence>
<dbReference type="InterPro" id="IPR003787">
    <property type="entry name" value="Sulphur_relay_DsrE/F-like"/>
</dbReference>